<name>A0ABD4U6L8_9BURK</name>
<dbReference type="EMBL" id="JYMX02000001">
    <property type="protein sequence ID" value="MCW3709799.1"/>
    <property type="molecule type" value="Genomic_DNA"/>
</dbReference>
<accession>A0ABD4U6L8</accession>
<protein>
    <submittedName>
        <fullName evidence="1">Uncharacterized protein</fullName>
    </submittedName>
</protein>
<gene>
    <name evidence="1" type="ORF">UE95_000750</name>
</gene>
<evidence type="ECO:0000313" key="2">
    <source>
        <dbReference type="Proteomes" id="UP000191686"/>
    </source>
</evidence>
<reference evidence="1 2" key="2">
    <citation type="journal article" date="2017" name="Front. Microbiol.">
        <title>Genomics Reveals a Unique Clone of Burkholderia cenocepacia Harboring an Actively Excising Novel Genomic Island.</title>
        <authorList>
            <person name="Patil P.P."/>
            <person name="Mali S."/>
            <person name="Midha S."/>
            <person name="Gautam V."/>
            <person name="Dash L."/>
            <person name="Kumar S."/>
            <person name="Shastri J."/>
            <person name="Singhal L."/>
            <person name="Patil P.B."/>
        </authorList>
    </citation>
    <scope>NUCLEOTIDE SEQUENCE [LARGE SCALE GENOMIC DNA]</scope>
    <source>
        <strain evidence="1 2">BC-19</strain>
    </source>
</reference>
<dbReference type="Proteomes" id="UP000191686">
    <property type="component" value="Unassembled WGS sequence"/>
</dbReference>
<dbReference type="AlphaFoldDB" id="A0ABD4U6L8"/>
<reference evidence="1 2" key="1">
    <citation type="journal article" date="2017" name="Front. Microbiol.">
        <title>Genomics reveals a unique clone of Burkholderia cenocepacia harbouring an actively excising novel genomic island.</title>
        <authorList>
            <person name="Patil P."/>
            <person name="Mali S."/>
            <person name="Midha S."/>
            <person name="Gautam V."/>
            <person name="Dash L."/>
            <person name="Kumar S."/>
            <person name="Shastri J."/>
            <person name="Singhal L."/>
            <person name="Patil P.B."/>
        </authorList>
    </citation>
    <scope>NUCLEOTIDE SEQUENCE [LARGE SCALE GENOMIC DNA]</scope>
    <source>
        <strain evidence="1 2">BC-19</strain>
    </source>
</reference>
<comment type="caution">
    <text evidence="1">The sequence shown here is derived from an EMBL/GenBank/DDBJ whole genome shotgun (WGS) entry which is preliminary data.</text>
</comment>
<organism evidence="1 2">
    <name type="scientific">Burkholderia cenocepacia</name>
    <dbReference type="NCBI Taxonomy" id="95486"/>
    <lineage>
        <taxon>Bacteria</taxon>
        <taxon>Pseudomonadati</taxon>
        <taxon>Pseudomonadota</taxon>
        <taxon>Betaproteobacteria</taxon>
        <taxon>Burkholderiales</taxon>
        <taxon>Burkholderiaceae</taxon>
        <taxon>Burkholderia</taxon>
        <taxon>Burkholderia cepacia complex</taxon>
    </lineage>
</organism>
<evidence type="ECO:0000313" key="1">
    <source>
        <dbReference type="EMBL" id="MCW3709799.1"/>
    </source>
</evidence>
<proteinExistence type="predicted"/>
<sequence>MTPYSRLHSLFDNSAPPRPDSARIETLEAHVADLAAKVSRLNLLVGVLFEQHHDPASLSVTLLETIDRLAGGMTIGELIAHLRDRVSDNEMCAFDAHVELMRFKALKVLVDEIDRQVQQASTSTDTQ</sequence>
<dbReference type="RefSeq" id="WP_143262255.1">
    <property type="nucleotide sequence ID" value="NZ_CAJPCZ010000013.1"/>
</dbReference>